<organism evidence="1 2">
    <name type="scientific">Dermacentor silvarum</name>
    <name type="common">Tick</name>
    <dbReference type="NCBI Taxonomy" id="543639"/>
    <lineage>
        <taxon>Eukaryota</taxon>
        <taxon>Metazoa</taxon>
        <taxon>Ecdysozoa</taxon>
        <taxon>Arthropoda</taxon>
        <taxon>Chelicerata</taxon>
        <taxon>Arachnida</taxon>
        <taxon>Acari</taxon>
        <taxon>Parasitiformes</taxon>
        <taxon>Ixodida</taxon>
        <taxon>Ixodoidea</taxon>
        <taxon>Ixodidae</taxon>
        <taxon>Rhipicephalinae</taxon>
        <taxon>Dermacentor</taxon>
    </lineage>
</organism>
<evidence type="ECO:0000313" key="2">
    <source>
        <dbReference type="Proteomes" id="UP000821865"/>
    </source>
</evidence>
<proteinExistence type="predicted"/>
<protein>
    <submittedName>
        <fullName evidence="1">Uncharacterized protein</fullName>
    </submittedName>
</protein>
<accession>A0ACB8C7L3</accession>
<name>A0ACB8C7L3_DERSI</name>
<sequence>MAVDVRYPRGPLYRDIDGFRLNAYVSVDLYRSALGYKPRADDVFIATFPKSGTTWMQQMGYLILHDGSPAPDGMDFFKTMPFLELFGAEDVAKLKRPGLIKTHLPYNLVPKSPSAKYVYLCRNPKDVCVSFFYHTKGFVAYDFADGKLEDFFDVFMQGATDFGDYFDHVLSWYAHRNNPNVLLMHYEDIKTDPKNHVLKLAAFLGDEYHRKLVEHPGALDRVIKYSGVDFMRSKTGADIKAFLTRPLDNDKDVRPGLKHYHDTVMKYPKTMGFIRKGVVGDWKNHFTPEMNTKMEAKIYQRQLRDDSFQSIHWAQRQRFPLPYGTSLSFLERSHKLSPSSPIRRLSHRLHWEQISFLQPRRHHNHNLRDAFTDHRNPDTIGFRDFAASSSRRVF</sequence>
<reference evidence="1" key="1">
    <citation type="submission" date="2020-05" db="EMBL/GenBank/DDBJ databases">
        <title>Large-scale comparative analyses of tick genomes elucidate their genetic diversity and vector capacities.</title>
        <authorList>
            <person name="Jia N."/>
            <person name="Wang J."/>
            <person name="Shi W."/>
            <person name="Du L."/>
            <person name="Sun Y."/>
            <person name="Zhan W."/>
            <person name="Jiang J."/>
            <person name="Wang Q."/>
            <person name="Zhang B."/>
            <person name="Ji P."/>
            <person name="Sakyi L.B."/>
            <person name="Cui X."/>
            <person name="Yuan T."/>
            <person name="Jiang B."/>
            <person name="Yang W."/>
            <person name="Lam T.T.-Y."/>
            <person name="Chang Q."/>
            <person name="Ding S."/>
            <person name="Wang X."/>
            <person name="Zhu J."/>
            <person name="Ruan X."/>
            <person name="Zhao L."/>
            <person name="Wei J."/>
            <person name="Que T."/>
            <person name="Du C."/>
            <person name="Cheng J."/>
            <person name="Dai P."/>
            <person name="Han X."/>
            <person name="Huang E."/>
            <person name="Gao Y."/>
            <person name="Liu J."/>
            <person name="Shao H."/>
            <person name="Ye R."/>
            <person name="Li L."/>
            <person name="Wei W."/>
            <person name="Wang X."/>
            <person name="Wang C."/>
            <person name="Yang T."/>
            <person name="Huo Q."/>
            <person name="Li W."/>
            <person name="Guo W."/>
            <person name="Chen H."/>
            <person name="Zhou L."/>
            <person name="Ni X."/>
            <person name="Tian J."/>
            <person name="Zhou Y."/>
            <person name="Sheng Y."/>
            <person name="Liu T."/>
            <person name="Pan Y."/>
            <person name="Xia L."/>
            <person name="Li J."/>
            <person name="Zhao F."/>
            <person name="Cao W."/>
        </authorList>
    </citation>
    <scope>NUCLEOTIDE SEQUENCE</scope>
    <source>
        <strain evidence="1">Dsil-2018</strain>
    </source>
</reference>
<gene>
    <name evidence="1" type="ORF">HPB49_005899</name>
</gene>
<dbReference type="Proteomes" id="UP000821865">
    <property type="component" value="Chromosome 8"/>
</dbReference>
<dbReference type="EMBL" id="CM023477">
    <property type="protein sequence ID" value="KAH7936877.1"/>
    <property type="molecule type" value="Genomic_DNA"/>
</dbReference>
<evidence type="ECO:0000313" key="1">
    <source>
        <dbReference type="EMBL" id="KAH7936877.1"/>
    </source>
</evidence>
<comment type="caution">
    <text evidence="1">The sequence shown here is derived from an EMBL/GenBank/DDBJ whole genome shotgun (WGS) entry which is preliminary data.</text>
</comment>
<keyword evidence="2" id="KW-1185">Reference proteome</keyword>